<keyword evidence="9" id="KW-1185">Reference proteome</keyword>
<evidence type="ECO:0000313" key="9">
    <source>
        <dbReference type="Proteomes" id="UP000799444"/>
    </source>
</evidence>
<dbReference type="PANTHER" id="PTHR13044:SF14">
    <property type="entry name" value="CRYPTOCEPHAL, ISOFORM A"/>
    <property type="match status" value="1"/>
</dbReference>
<dbReference type="GO" id="GO:0001228">
    <property type="term" value="F:DNA-binding transcription activator activity, RNA polymerase II-specific"/>
    <property type="evidence" value="ECO:0007669"/>
    <property type="project" value="TreeGrafter"/>
</dbReference>
<feature type="domain" description="BZIP" evidence="7">
    <location>
        <begin position="175"/>
        <end position="234"/>
    </location>
</feature>
<dbReference type="OrthoDB" id="1939598at2759"/>
<name>A0A9P4R173_9PLEO</name>
<dbReference type="Proteomes" id="UP000799444">
    <property type="component" value="Unassembled WGS sequence"/>
</dbReference>
<keyword evidence="2" id="KW-0805">Transcription regulation</keyword>
<reference evidence="8" key="1">
    <citation type="journal article" date="2020" name="Stud. Mycol.">
        <title>101 Dothideomycetes genomes: a test case for predicting lifestyles and emergence of pathogens.</title>
        <authorList>
            <person name="Haridas S."/>
            <person name="Albert R."/>
            <person name="Binder M."/>
            <person name="Bloem J."/>
            <person name="Labutti K."/>
            <person name="Salamov A."/>
            <person name="Andreopoulos B."/>
            <person name="Baker S."/>
            <person name="Barry K."/>
            <person name="Bills G."/>
            <person name="Bluhm B."/>
            <person name="Cannon C."/>
            <person name="Castanera R."/>
            <person name="Culley D."/>
            <person name="Daum C."/>
            <person name="Ezra D."/>
            <person name="Gonzalez J."/>
            <person name="Henrissat B."/>
            <person name="Kuo A."/>
            <person name="Liang C."/>
            <person name="Lipzen A."/>
            <person name="Lutzoni F."/>
            <person name="Magnuson J."/>
            <person name="Mondo S."/>
            <person name="Nolan M."/>
            <person name="Ohm R."/>
            <person name="Pangilinan J."/>
            <person name="Park H.-J."/>
            <person name="Ramirez L."/>
            <person name="Alfaro M."/>
            <person name="Sun H."/>
            <person name="Tritt A."/>
            <person name="Yoshinaga Y."/>
            <person name="Zwiers L.-H."/>
            <person name="Turgeon B."/>
            <person name="Goodwin S."/>
            <person name="Spatafora J."/>
            <person name="Crous P."/>
            <person name="Grigoriev I."/>
        </authorList>
    </citation>
    <scope>NUCLEOTIDE SEQUENCE</scope>
    <source>
        <strain evidence="8">CBS 125425</strain>
    </source>
</reference>
<comment type="caution">
    <text evidence="8">The sequence shown here is derived from an EMBL/GenBank/DDBJ whole genome shotgun (WGS) entry which is preliminary data.</text>
</comment>
<evidence type="ECO:0000259" key="7">
    <source>
        <dbReference type="PROSITE" id="PS50217"/>
    </source>
</evidence>
<proteinExistence type="predicted"/>
<evidence type="ECO:0000313" key="8">
    <source>
        <dbReference type="EMBL" id="KAF2737297.1"/>
    </source>
</evidence>
<sequence length="277" mass="30286">MSGYQGRTGPNVSQYLANLNTAPSEFLPDPFNNDDPDLALFTNDFVDGDFGDLGMNQPIDFDSIAAEPSVQTQARKSSVSRTPAQPKMDDFAINGGDFTFADYDFQTPLLGQPMSNLAQSQPNNFALQAYTSPVSASVSPVAPHFDLSSKKRKADHVDTNSQQALDEQARLAAEEDKRRRNTAASARFRVKKKQREAALEKNAKAMSEKLTYLESRVQQLETENVWLKGLITEKNGGRSSSSEITAMLKKHKEENAVERSTGSNTDGVGTQGNDGKA</sequence>
<dbReference type="CDD" id="cd14705">
    <property type="entry name" value="bZIP_Zip1"/>
    <property type="match status" value="1"/>
</dbReference>
<evidence type="ECO:0000256" key="4">
    <source>
        <dbReference type="ARBA" id="ARBA00023163"/>
    </source>
</evidence>
<evidence type="ECO:0000256" key="2">
    <source>
        <dbReference type="ARBA" id="ARBA00023015"/>
    </source>
</evidence>
<feature type="region of interest" description="Disordered" evidence="6">
    <location>
        <begin position="233"/>
        <end position="277"/>
    </location>
</feature>
<feature type="compositionally biased region" description="Polar residues" evidence="6">
    <location>
        <begin position="258"/>
        <end position="277"/>
    </location>
</feature>
<evidence type="ECO:0000256" key="6">
    <source>
        <dbReference type="SAM" id="MobiDB-lite"/>
    </source>
</evidence>
<evidence type="ECO:0000256" key="5">
    <source>
        <dbReference type="ARBA" id="ARBA00023242"/>
    </source>
</evidence>
<evidence type="ECO:0000256" key="1">
    <source>
        <dbReference type="ARBA" id="ARBA00004123"/>
    </source>
</evidence>
<comment type="subcellular location">
    <subcellularLocation>
        <location evidence="1">Nucleus</location>
    </subcellularLocation>
</comment>
<dbReference type="GO" id="GO:0005634">
    <property type="term" value="C:nucleus"/>
    <property type="evidence" value="ECO:0007669"/>
    <property type="project" value="UniProtKB-SubCell"/>
</dbReference>
<evidence type="ECO:0000256" key="3">
    <source>
        <dbReference type="ARBA" id="ARBA00023125"/>
    </source>
</evidence>
<protein>
    <submittedName>
        <fullName evidence="8">BZIP transcription factor-like protein</fullName>
    </submittedName>
</protein>
<gene>
    <name evidence="8" type="ORF">EJ04DRAFT_125301</name>
</gene>
<dbReference type="GO" id="GO:0000977">
    <property type="term" value="F:RNA polymerase II transcription regulatory region sequence-specific DNA binding"/>
    <property type="evidence" value="ECO:0007669"/>
    <property type="project" value="TreeGrafter"/>
</dbReference>
<accession>A0A9P4R173</accession>
<dbReference type="InterPro" id="IPR004827">
    <property type="entry name" value="bZIP"/>
</dbReference>
<dbReference type="SUPFAM" id="SSF57959">
    <property type="entry name" value="Leucine zipper domain"/>
    <property type="match status" value="1"/>
</dbReference>
<keyword evidence="3" id="KW-0238">DNA-binding</keyword>
<dbReference type="Gene3D" id="1.20.5.170">
    <property type="match status" value="1"/>
</dbReference>
<dbReference type="InterPro" id="IPR046347">
    <property type="entry name" value="bZIP_sf"/>
</dbReference>
<dbReference type="PANTHER" id="PTHR13044">
    <property type="entry name" value="ACTIVATING TRANSCRIPTION FACTOR ATF 4/5"/>
    <property type="match status" value="1"/>
</dbReference>
<dbReference type="Pfam" id="PF07716">
    <property type="entry name" value="bZIP_2"/>
    <property type="match status" value="1"/>
</dbReference>
<keyword evidence="5" id="KW-0539">Nucleus</keyword>
<dbReference type="AlphaFoldDB" id="A0A9P4R173"/>
<dbReference type="PROSITE" id="PS00036">
    <property type="entry name" value="BZIP_BASIC"/>
    <property type="match status" value="1"/>
</dbReference>
<dbReference type="EMBL" id="ML996117">
    <property type="protein sequence ID" value="KAF2737297.1"/>
    <property type="molecule type" value="Genomic_DNA"/>
</dbReference>
<dbReference type="PROSITE" id="PS50217">
    <property type="entry name" value="BZIP"/>
    <property type="match status" value="1"/>
</dbReference>
<keyword evidence="4" id="KW-0804">Transcription</keyword>
<organism evidence="8 9">
    <name type="scientific">Polyplosphaeria fusca</name>
    <dbReference type="NCBI Taxonomy" id="682080"/>
    <lineage>
        <taxon>Eukaryota</taxon>
        <taxon>Fungi</taxon>
        <taxon>Dikarya</taxon>
        <taxon>Ascomycota</taxon>
        <taxon>Pezizomycotina</taxon>
        <taxon>Dothideomycetes</taxon>
        <taxon>Pleosporomycetidae</taxon>
        <taxon>Pleosporales</taxon>
        <taxon>Tetraplosphaeriaceae</taxon>
        <taxon>Polyplosphaeria</taxon>
    </lineage>
</organism>